<dbReference type="Gene3D" id="2.30.180.10">
    <property type="entry name" value="FAS1 domain"/>
    <property type="match status" value="2"/>
</dbReference>
<keyword evidence="4" id="KW-1185">Reference proteome</keyword>
<evidence type="ECO:0000313" key="4">
    <source>
        <dbReference type="Proteomes" id="UP000535020"/>
    </source>
</evidence>
<feature type="domain" description="FAS1" evidence="2">
    <location>
        <begin position="173"/>
        <end position="319"/>
    </location>
</feature>
<dbReference type="InterPro" id="IPR000782">
    <property type="entry name" value="FAS1_domain"/>
</dbReference>
<dbReference type="PROSITE" id="PS51257">
    <property type="entry name" value="PROKAR_LIPOPROTEIN"/>
    <property type="match status" value="1"/>
</dbReference>
<dbReference type="PANTHER" id="PTHR10900:SF77">
    <property type="entry name" value="FI19380P1"/>
    <property type="match status" value="1"/>
</dbReference>
<evidence type="ECO:0000256" key="1">
    <source>
        <dbReference type="SAM" id="SignalP"/>
    </source>
</evidence>
<gene>
    <name evidence="3" type="ORF">HZF10_16065</name>
</gene>
<dbReference type="PANTHER" id="PTHR10900">
    <property type="entry name" value="PERIOSTIN-RELATED"/>
    <property type="match status" value="1"/>
</dbReference>
<dbReference type="PROSITE" id="PS50213">
    <property type="entry name" value="FAS1"/>
    <property type="match status" value="2"/>
</dbReference>
<dbReference type="RefSeq" id="WP_176007251.1">
    <property type="nucleotide sequence ID" value="NZ_JABWMI010000020.1"/>
</dbReference>
<name>A0A7Y8Y4L6_9FLAO</name>
<accession>A0A7Y8Y4L6</accession>
<organism evidence="3 4">
    <name type="scientific">Flavobacterium agri</name>
    <dbReference type="NCBI Taxonomy" id="2743471"/>
    <lineage>
        <taxon>Bacteria</taxon>
        <taxon>Pseudomonadati</taxon>
        <taxon>Bacteroidota</taxon>
        <taxon>Flavobacteriia</taxon>
        <taxon>Flavobacteriales</taxon>
        <taxon>Flavobacteriaceae</taxon>
        <taxon>Flavobacterium</taxon>
    </lineage>
</organism>
<dbReference type="SMART" id="SM00554">
    <property type="entry name" value="FAS1"/>
    <property type="match status" value="2"/>
</dbReference>
<sequence length="323" mass="34250">MRKSMLFKSLFLTLFASVALTSCGSDDGGGSSYENLATTANGNGLTTFVTAAQIAGVDNLLTGSGDYTVLAPTNGAFDQFLIENGYANINAVPVALLKEIVLNHILNSDVQLDELVTGYRRTLAHGPASESSAISLYVKTDPGIKLNGVSAITTANVRASNGRIHIVDKVIPLPTIVTHLQANADLSSLLAALSFDADSQFIATLSGTGNQYPFTLFAPNNNGMNTLLNDLDVNNYGDIPADDLEELLSYHLLGGQNKFYTQLTDGTYLTLSGQNFTIQNTGGGKKITDVQDRTANFTGTATRDIQAWNGIIHVIDKGLLPGL</sequence>
<dbReference type="Proteomes" id="UP000535020">
    <property type="component" value="Unassembled WGS sequence"/>
</dbReference>
<feature type="signal peptide" evidence="1">
    <location>
        <begin position="1"/>
        <end position="21"/>
    </location>
</feature>
<dbReference type="InterPro" id="IPR036378">
    <property type="entry name" value="FAS1_dom_sf"/>
</dbReference>
<evidence type="ECO:0000313" key="3">
    <source>
        <dbReference type="EMBL" id="NYA72447.1"/>
    </source>
</evidence>
<feature type="domain" description="FAS1" evidence="2">
    <location>
        <begin position="32"/>
        <end position="171"/>
    </location>
</feature>
<dbReference type="InterPro" id="IPR050904">
    <property type="entry name" value="Adhesion/Biosynth-related"/>
</dbReference>
<dbReference type="GO" id="GO:0005615">
    <property type="term" value="C:extracellular space"/>
    <property type="evidence" value="ECO:0007669"/>
    <property type="project" value="TreeGrafter"/>
</dbReference>
<dbReference type="Pfam" id="PF02469">
    <property type="entry name" value="Fasciclin"/>
    <property type="match status" value="2"/>
</dbReference>
<feature type="chain" id="PRO_5030671015" evidence="1">
    <location>
        <begin position="22"/>
        <end position="323"/>
    </location>
</feature>
<reference evidence="3 4" key="1">
    <citation type="submission" date="2020-07" db="EMBL/GenBank/DDBJ databases">
        <authorList>
            <person name="Sun Q."/>
        </authorList>
    </citation>
    <scope>NUCLEOTIDE SEQUENCE [LARGE SCALE GENOMIC DNA]</scope>
    <source>
        <strain evidence="3 4">MAH-1</strain>
    </source>
</reference>
<dbReference type="AlphaFoldDB" id="A0A7Y8Y4L6"/>
<proteinExistence type="predicted"/>
<comment type="caution">
    <text evidence="3">The sequence shown here is derived from an EMBL/GenBank/DDBJ whole genome shotgun (WGS) entry which is preliminary data.</text>
</comment>
<dbReference type="SUPFAM" id="SSF82153">
    <property type="entry name" value="FAS1 domain"/>
    <property type="match status" value="2"/>
</dbReference>
<keyword evidence="1" id="KW-0732">Signal</keyword>
<dbReference type="EMBL" id="JACBJI010000008">
    <property type="protein sequence ID" value="NYA72447.1"/>
    <property type="molecule type" value="Genomic_DNA"/>
</dbReference>
<protein>
    <submittedName>
        <fullName evidence="3">Fasciclin domain-containing protein</fullName>
    </submittedName>
</protein>
<evidence type="ECO:0000259" key="2">
    <source>
        <dbReference type="PROSITE" id="PS50213"/>
    </source>
</evidence>